<keyword evidence="3" id="KW-1185">Reference proteome</keyword>
<dbReference type="EMBL" id="KI396482">
    <property type="protein sequence ID" value="ERM97404.1"/>
    <property type="molecule type" value="Genomic_DNA"/>
</dbReference>
<dbReference type="AlphaFoldDB" id="W1NRQ1"/>
<dbReference type="HOGENOM" id="CLU_2295510_0_0_1"/>
<sequence>MRMGRGNGGVAEDHEQSQRAVSGLERESGKVEKVEGGCSGEEGDGEEERQRARKGMRLRGAEIGGGDGWLHAGGDGSWWWKGTTDGGNGTGESRWWQQWVK</sequence>
<dbReference type="Gramene" id="ERM97404">
    <property type="protein sequence ID" value="ERM97404"/>
    <property type="gene ID" value="AMTR_s00127p00122630"/>
</dbReference>
<accession>W1NRQ1</accession>
<evidence type="ECO:0000313" key="2">
    <source>
        <dbReference type="EMBL" id="ERM97404.1"/>
    </source>
</evidence>
<name>W1NRQ1_AMBTC</name>
<gene>
    <name evidence="2" type="ORF">AMTR_s00127p00122630</name>
</gene>
<feature type="region of interest" description="Disordered" evidence="1">
    <location>
        <begin position="1"/>
        <end position="93"/>
    </location>
</feature>
<reference evidence="3" key="1">
    <citation type="journal article" date="2013" name="Science">
        <title>The Amborella genome and the evolution of flowering plants.</title>
        <authorList>
            <consortium name="Amborella Genome Project"/>
        </authorList>
    </citation>
    <scope>NUCLEOTIDE SEQUENCE [LARGE SCALE GENOMIC DNA]</scope>
</reference>
<organism evidence="2 3">
    <name type="scientific">Amborella trichopoda</name>
    <dbReference type="NCBI Taxonomy" id="13333"/>
    <lineage>
        <taxon>Eukaryota</taxon>
        <taxon>Viridiplantae</taxon>
        <taxon>Streptophyta</taxon>
        <taxon>Embryophyta</taxon>
        <taxon>Tracheophyta</taxon>
        <taxon>Spermatophyta</taxon>
        <taxon>Magnoliopsida</taxon>
        <taxon>Amborellales</taxon>
        <taxon>Amborellaceae</taxon>
        <taxon>Amborella</taxon>
    </lineage>
</organism>
<evidence type="ECO:0000313" key="3">
    <source>
        <dbReference type="Proteomes" id="UP000017836"/>
    </source>
</evidence>
<proteinExistence type="predicted"/>
<dbReference type="Proteomes" id="UP000017836">
    <property type="component" value="Unassembled WGS sequence"/>
</dbReference>
<protein>
    <submittedName>
        <fullName evidence="2">Uncharacterized protein</fullName>
    </submittedName>
</protein>
<feature type="compositionally biased region" description="Basic and acidic residues" evidence="1">
    <location>
        <begin position="24"/>
        <end position="35"/>
    </location>
</feature>
<evidence type="ECO:0000256" key="1">
    <source>
        <dbReference type="SAM" id="MobiDB-lite"/>
    </source>
</evidence>
<feature type="compositionally biased region" description="Gly residues" evidence="1">
    <location>
        <begin position="62"/>
        <end position="76"/>
    </location>
</feature>